<protein>
    <recommendedName>
        <fullName evidence="5">DUF4304 domain-containing protein</fullName>
    </recommendedName>
</protein>
<proteinExistence type="predicted"/>
<comment type="caution">
    <text evidence="1">The sequence shown here is derived from an EMBL/GenBank/DDBJ whole genome shotgun (WGS) entry which is preliminary data.</text>
</comment>
<accession>R9ICQ5</accession>
<reference evidence="1 3" key="1">
    <citation type="submission" date="2013-04" db="EMBL/GenBank/DDBJ databases">
        <title>The Genome Sequence of Bacteroides massiliensis dnLKV3.</title>
        <authorList>
            <consortium name="The Broad Institute Genomics Platform"/>
            <consortium name="The Broad Institute Genome Sequencing Center for Infectious Disease"/>
            <person name="Earl A."/>
            <person name="Xavier R."/>
            <person name="Kuhn K."/>
            <person name="Stappenbeck T."/>
            <person name="Walker B."/>
            <person name="Young S."/>
            <person name="Zeng Q."/>
            <person name="Gargeya S."/>
            <person name="Fitzgerald M."/>
            <person name="Haas B."/>
            <person name="Abouelleil A."/>
            <person name="Allen A.W."/>
            <person name="Alvarado L."/>
            <person name="Arachchi H.M."/>
            <person name="Berlin A.M."/>
            <person name="Chapman S.B."/>
            <person name="Gainer-Dewar J."/>
            <person name="Goldberg J."/>
            <person name="Griggs A."/>
            <person name="Gujja S."/>
            <person name="Hansen M."/>
            <person name="Howarth C."/>
            <person name="Imamovic A."/>
            <person name="Ireland A."/>
            <person name="Larimer J."/>
            <person name="McCowan C."/>
            <person name="Murphy C."/>
            <person name="Pearson M."/>
            <person name="Poon T.W."/>
            <person name="Priest M."/>
            <person name="Roberts A."/>
            <person name="Saif S."/>
            <person name="Shea T."/>
            <person name="Sisk P."/>
            <person name="Sykes S."/>
            <person name="Wortman J."/>
            <person name="Nusbaum C."/>
            <person name="Birren B."/>
        </authorList>
    </citation>
    <scope>NUCLEOTIDE SEQUENCE [LARGE SCALE GENOMIC DNA]</scope>
    <source>
        <strain evidence="1">DnLKV3</strain>
        <strain evidence="3">dnLKV3</strain>
    </source>
</reference>
<gene>
    <name evidence="1" type="ORF">C802_00361</name>
    <name evidence="2" type="ORF">E5339_19290</name>
</gene>
<dbReference type="EMBL" id="SRYJ01000056">
    <property type="protein sequence ID" value="TGY67676.1"/>
    <property type="molecule type" value="Genomic_DNA"/>
</dbReference>
<reference evidence="2 4" key="2">
    <citation type="submission" date="2019-04" db="EMBL/GenBank/DDBJ databases">
        <title>Microbes associate with the intestines of laboratory mice.</title>
        <authorList>
            <person name="Navarre W."/>
            <person name="Wong E."/>
            <person name="Huang K."/>
            <person name="Tropini C."/>
            <person name="Ng K."/>
            <person name="Yu B."/>
        </authorList>
    </citation>
    <scope>NUCLEOTIDE SEQUENCE [LARGE SCALE GENOMIC DNA]</scope>
    <source>
        <strain evidence="2 4">NM22_B1</strain>
    </source>
</reference>
<dbReference type="OrthoDB" id="4351105at2"/>
<evidence type="ECO:0000313" key="3">
    <source>
        <dbReference type="Proteomes" id="UP000014200"/>
    </source>
</evidence>
<dbReference type="InterPro" id="IPR025412">
    <property type="entry name" value="DUF4304"/>
</dbReference>
<dbReference type="HOGENOM" id="CLU_1222768_0_0_10"/>
<dbReference type="PATRIC" id="fig|1235788.3.peg.360"/>
<evidence type="ECO:0008006" key="5">
    <source>
        <dbReference type="Google" id="ProtNLM"/>
    </source>
</evidence>
<dbReference type="STRING" id="1235788.C802_00361"/>
<sequence>MKNLRREIKNCLAKRLLPFGFVPKGKYARFVRTKANTVQIIGLGFSNGSRNVTADMNVLYPNINEIMVKLGEYDLMKAYQGMVTGTMGMLMPETEVPRGYKEWHFRKEDMPDSLDATIDEMISDIVQYGFPYFDELLDGEVLLDKLLSDPSQNRYLCFGVDKLIPVLYHLRGEDALAMDYIKKTIQKEGEWPSKEEMEKLLSMGDIVIIGNQSVSMNDYLAFARNFKKFIEAGH</sequence>
<name>R9ICQ5_9BACT</name>
<dbReference type="Proteomes" id="UP000014200">
    <property type="component" value="Unassembled WGS sequence"/>
</dbReference>
<evidence type="ECO:0000313" key="1">
    <source>
        <dbReference type="EMBL" id="EOS16147.1"/>
    </source>
</evidence>
<keyword evidence="3" id="KW-1185">Reference proteome</keyword>
<dbReference type="RefSeq" id="WP_016274846.1">
    <property type="nucleotide sequence ID" value="NZ_CAONFL010000038.1"/>
</dbReference>
<dbReference type="AlphaFoldDB" id="R9ICQ5"/>
<organism evidence="1 3">
    <name type="scientific">Phocaeicola sartorii</name>
    <dbReference type="NCBI Taxonomy" id="671267"/>
    <lineage>
        <taxon>Bacteria</taxon>
        <taxon>Pseudomonadati</taxon>
        <taxon>Bacteroidota</taxon>
        <taxon>Bacteroidia</taxon>
        <taxon>Bacteroidales</taxon>
        <taxon>Bacteroidaceae</taxon>
        <taxon>Phocaeicola</taxon>
    </lineage>
</organism>
<dbReference type="EMBL" id="ASSP01000004">
    <property type="protein sequence ID" value="EOS16147.1"/>
    <property type="molecule type" value="Genomic_DNA"/>
</dbReference>
<dbReference type="Proteomes" id="UP000310760">
    <property type="component" value="Unassembled WGS sequence"/>
</dbReference>
<dbReference type="GeneID" id="82151862"/>
<evidence type="ECO:0000313" key="4">
    <source>
        <dbReference type="Proteomes" id="UP000310760"/>
    </source>
</evidence>
<evidence type="ECO:0000313" key="2">
    <source>
        <dbReference type="EMBL" id="TGY67676.1"/>
    </source>
</evidence>
<dbReference type="Pfam" id="PF14137">
    <property type="entry name" value="DUF4304"/>
    <property type="match status" value="1"/>
</dbReference>